<dbReference type="AlphaFoldDB" id="A5C789"/>
<evidence type="ECO:0000313" key="1">
    <source>
        <dbReference type="EMBL" id="CAN64297.1"/>
    </source>
</evidence>
<organism evidence="1">
    <name type="scientific">Vitis vinifera</name>
    <name type="common">Grape</name>
    <dbReference type="NCBI Taxonomy" id="29760"/>
    <lineage>
        <taxon>Eukaryota</taxon>
        <taxon>Viridiplantae</taxon>
        <taxon>Streptophyta</taxon>
        <taxon>Embryophyta</taxon>
        <taxon>Tracheophyta</taxon>
        <taxon>Spermatophyta</taxon>
        <taxon>Magnoliopsida</taxon>
        <taxon>eudicotyledons</taxon>
        <taxon>Gunneridae</taxon>
        <taxon>Pentapetalae</taxon>
        <taxon>rosids</taxon>
        <taxon>Vitales</taxon>
        <taxon>Vitaceae</taxon>
        <taxon>Viteae</taxon>
        <taxon>Vitis</taxon>
    </lineage>
</organism>
<gene>
    <name evidence="1" type="ORF">VITISV_026141</name>
</gene>
<reference evidence="1" key="1">
    <citation type="journal article" date="2007" name="PLoS ONE">
        <title>The first genome sequence of an elite grapevine cultivar (Pinot noir Vitis vinifera L.): coping with a highly heterozygous genome.</title>
        <authorList>
            <person name="Velasco R."/>
            <person name="Zharkikh A."/>
            <person name="Troggio M."/>
            <person name="Cartwright D.A."/>
            <person name="Cestaro A."/>
            <person name="Pruss D."/>
            <person name="Pindo M."/>
            <person name="FitzGerald L.M."/>
            <person name="Vezzulli S."/>
            <person name="Reid J."/>
            <person name="Malacarne G."/>
            <person name="Iliev D."/>
            <person name="Coppola G."/>
            <person name="Wardell B."/>
            <person name="Micheletti D."/>
            <person name="Macalma T."/>
            <person name="Facci M."/>
            <person name="Mitchell J.T."/>
            <person name="Perazzolli M."/>
            <person name="Eldredge G."/>
            <person name="Gatto P."/>
            <person name="Oyzerski R."/>
            <person name="Moretto M."/>
            <person name="Gutin N."/>
            <person name="Stefanini M."/>
            <person name="Chen Y."/>
            <person name="Segala C."/>
            <person name="Davenport C."/>
            <person name="Dematte L."/>
            <person name="Mraz A."/>
            <person name="Battilana J."/>
            <person name="Stormo K."/>
            <person name="Costa F."/>
            <person name="Tao Q."/>
            <person name="Si-Ammour A."/>
            <person name="Harkins T."/>
            <person name="Lackey A."/>
            <person name="Perbost C."/>
            <person name="Taillon B."/>
            <person name="Stella A."/>
            <person name="Solovyev V."/>
            <person name="Fawcett J.A."/>
            <person name="Sterck L."/>
            <person name="Vandepoele K."/>
            <person name="Grando S.M."/>
            <person name="Toppo S."/>
            <person name="Moser C."/>
            <person name="Lanchbury J."/>
            <person name="Bogden R."/>
            <person name="Skolnick M."/>
            <person name="Sgaramella V."/>
            <person name="Bhatnagar S.K."/>
            <person name="Fontana P."/>
            <person name="Gutin A."/>
            <person name="Van de Peer Y."/>
            <person name="Salamini F."/>
            <person name="Viola R."/>
        </authorList>
    </citation>
    <scope>NUCLEOTIDE SEQUENCE</scope>
</reference>
<name>A5C789_VITVI</name>
<proteinExistence type="predicted"/>
<protein>
    <submittedName>
        <fullName evidence="1">Uncharacterized protein</fullName>
    </submittedName>
</protein>
<accession>A5C789</accession>
<sequence length="294" mass="32766">MVPAMELAGDSAREPVTALEFEPVKDLGIAQGIAQSNRLVLSSQPWVSSSMADRLTLLNIALPVALVALASLEEDLVSTAKALEQVLEQNLDLAPFADSFCGSKGMKTLPLAFMPFWAIDLWSALLNGEGDRRFGRRGLVKETKRLRECKMPFSQQLRSEFRSCEIDVTVLRSGTRVPKPLSQLRNTLRNGTFGAKSRFSISQWVSQLPNGCYCTAKWHSCAKFTFAAAKYPRRDFYSVAEWFGNKMLISQRFPSLCEISQSSVFPLFLLCFGSNFDPIFFLSISLKFLPPGII</sequence>
<dbReference type="EMBL" id="AM484780">
    <property type="protein sequence ID" value="CAN64297.1"/>
    <property type="molecule type" value="Genomic_DNA"/>
</dbReference>